<reference evidence="1" key="1">
    <citation type="submission" date="2020-05" db="EMBL/GenBank/DDBJ databases">
        <authorList>
            <person name="Chiriac C."/>
            <person name="Salcher M."/>
            <person name="Ghai R."/>
            <person name="Kavagutti S V."/>
        </authorList>
    </citation>
    <scope>NUCLEOTIDE SEQUENCE</scope>
</reference>
<dbReference type="EMBL" id="CAEZUR010000010">
    <property type="protein sequence ID" value="CAB4601861.1"/>
    <property type="molecule type" value="Genomic_DNA"/>
</dbReference>
<dbReference type="InterPro" id="IPR045596">
    <property type="entry name" value="DUF6459"/>
</dbReference>
<evidence type="ECO:0000313" key="1">
    <source>
        <dbReference type="EMBL" id="CAB4601861.1"/>
    </source>
</evidence>
<proteinExistence type="predicted"/>
<name>A0A6J6GKL1_9ZZZZ</name>
<dbReference type="AlphaFoldDB" id="A0A6J6GKL1"/>
<sequence length="125" mass="14025">MESKTMSPGEIAPTDASRELAFIAPAIIEVIEGARSVTQLGGLINEDVYQTLRRRAIEQATLRRERGLKPASYPKVTVTNIHQELQRPGLIDSIVLLRIKNRTRAMTVRLEHRIGRWLATAITVL</sequence>
<dbReference type="Pfam" id="PF20060">
    <property type="entry name" value="DUF6459"/>
    <property type="match status" value="1"/>
</dbReference>
<protein>
    <submittedName>
        <fullName evidence="1">Unannotated protein</fullName>
    </submittedName>
</protein>
<accession>A0A6J6GKL1</accession>
<gene>
    <name evidence="1" type="ORF">UFOPK1843_00203</name>
</gene>
<organism evidence="1">
    <name type="scientific">freshwater metagenome</name>
    <dbReference type="NCBI Taxonomy" id="449393"/>
    <lineage>
        <taxon>unclassified sequences</taxon>
        <taxon>metagenomes</taxon>
        <taxon>ecological metagenomes</taxon>
    </lineage>
</organism>